<accession>A0A364XYN0</accession>
<organism evidence="1 2">
    <name type="scientific">Pseudochryseolinea flava</name>
    <dbReference type="NCBI Taxonomy" id="2059302"/>
    <lineage>
        <taxon>Bacteria</taxon>
        <taxon>Pseudomonadati</taxon>
        <taxon>Bacteroidota</taxon>
        <taxon>Cytophagia</taxon>
        <taxon>Cytophagales</taxon>
        <taxon>Fulvivirgaceae</taxon>
        <taxon>Pseudochryseolinea</taxon>
    </lineage>
</organism>
<proteinExistence type="predicted"/>
<dbReference type="AlphaFoldDB" id="A0A364XYN0"/>
<reference evidence="1 2" key="1">
    <citation type="submission" date="2018-06" db="EMBL/GenBank/DDBJ databases">
        <title>Chryseolinea flavus sp. nov., a member of the phylum Bacteroidetes isolated from soil.</title>
        <authorList>
            <person name="Li Y."/>
            <person name="Wang J."/>
        </authorList>
    </citation>
    <scope>NUCLEOTIDE SEQUENCE [LARGE SCALE GENOMIC DNA]</scope>
    <source>
        <strain evidence="1 2">SDU1-6</strain>
    </source>
</reference>
<keyword evidence="2" id="KW-1185">Reference proteome</keyword>
<evidence type="ECO:0008006" key="3">
    <source>
        <dbReference type="Google" id="ProtNLM"/>
    </source>
</evidence>
<dbReference type="Proteomes" id="UP000251889">
    <property type="component" value="Unassembled WGS sequence"/>
</dbReference>
<sequence>MEYCVNDRTISYQPENARQWGDNVVLLHHANDLTNNTAMASSGYTIEKLFDAPLADIFQAACRSLLQRCWRKAGIVIPDNFVLDQYHTLVQDFTSHLAAVEHTKLIEVSDFPVPIAFLETRVSEVVGKKLRVRNPFDNQSIFHFRVVRPNSTDNNPLHRDIWLEDYDNCINLYIPIAGSNEKSSLIIVPGSHHWSESKIERTIGGAIMNGMKFNVPAVTAIDGNFDVVRPDPQLNEVLIFSPYLIHGGAVNLQADRTRISLEIRLWEH</sequence>
<gene>
    <name evidence="1" type="ORF">DQQ10_21100</name>
</gene>
<dbReference type="Gene3D" id="2.60.120.620">
    <property type="entry name" value="q2cbj1_9rhob like domain"/>
    <property type="match status" value="1"/>
</dbReference>
<dbReference type="RefSeq" id="WP_112748908.1">
    <property type="nucleotide sequence ID" value="NZ_QMFY01000013.1"/>
</dbReference>
<dbReference type="EMBL" id="QMFY01000013">
    <property type="protein sequence ID" value="RAV99095.1"/>
    <property type="molecule type" value="Genomic_DNA"/>
</dbReference>
<dbReference type="SUPFAM" id="SSF51197">
    <property type="entry name" value="Clavaminate synthase-like"/>
    <property type="match status" value="1"/>
</dbReference>
<comment type="caution">
    <text evidence="1">The sequence shown here is derived from an EMBL/GenBank/DDBJ whole genome shotgun (WGS) entry which is preliminary data.</text>
</comment>
<evidence type="ECO:0000313" key="2">
    <source>
        <dbReference type="Proteomes" id="UP000251889"/>
    </source>
</evidence>
<protein>
    <recommendedName>
        <fullName evidence="3">Phytanoyl-CoA dioxygenase</fullName>
    </recommendedName>
</protein>
<evidence type="ECO:0000313" key="1">
    <source>
        <dbReference type="EMBL" id="RAV99095.1"/>
    </source>
</evidence>
<name>A0A364XYN0_9BACT</name>
<dbReference type="OrthoDB" id="870003at2"/>